<dbReference type="PANTHER" id="PTHR15711">
    <property type="entry name" value="RAP GTPASE-ACTIVATING PROTEIN"/>
    <property type="match status" value="1"/>
</dbReference>
<feature type="compositionally biased region" description="Basic and acidic residues" evidence="5">
    <location>
        <begin position="1"/>
        <end position="12"/>
    </location>
</feature>
<keyword evidence="1" id="KW-0343">GTPase activation</keyword>
<dbReference type="FunFam" id="3.40.50.11210:FF:000002">
    <property type="entry name" value="Signal-induced proliferation-associated 1-like protein 1"/>
    <property type="match status" value="1"/>
</dbReference>
<dbReference type="Pfam" id="PF11881">
    <property type="entry name" value="SPAR_C"/>
    <property type="match status" value="2"/>
</dbReference>
<name>A0A6J3CM84_AYTFU</name>
<evidence type="ECO:0000259" key="7">
    <source>
        <dbReference type="PROSITE" id="PS50106"/>
    </source>
</evidence>
<dbReference type="GO" id="GO:0051056">
    <property type="term" value="P:regulation of small GTPase mediated signal transduction"/>
    <property type="evidence" value="ECO:0007669"/>
    <property type="project" value="InterPro"/>
</dbReference>
<reference evidence="9" key="1">
    <citation type="submission" date="2025-08" db="UniProtKB">
        <authorList>
            <consortium name="RefSeq"/>
        </authorList>
    </citation>
    <scope>IDENTIFICATION</scope>
    <source>
        <tissue evidence="9">Lung</tissue>
    </source>
</reference>
<feature type="domain" description="PDZ" evidence="7">
    <location>
        <begin position="944"/>
        <end position="1020"/>
    </location>
</feature>
<dbReference type="InterPro" id="IPR035974">
    <property type="entry name" value="Rap/Ran-GAP_sf"/>
</dbReference>
<dbReference type="SUPFAM" id="SSF50156">
    <property type="entry name" value="PDZ domain-like"/>
    <property type="match status" value="1"/>
</dbReference>
<feature type="domain" description="Rap-GAP" evidence="6">
    <location>
        <begin position="589"/>
        <end position="806"/>
    </location>
</feature>
<evidence type="ECO:0000256" key="4">
    <source>
        <dbReference type="SAM" id="Coils"/>
    </source>
</evidence>
<dbReference type="InterPro" id="IPR036034">
    <property type="entry name" value="PDZ_sf"/>
</dbReference>
<feature type="region of interest" description="Disordered" evidence="5">
    <location>
        <begin position="354"/>
        <end position="395"/>
    </location>
</feature>
<dbReference type="InterPro" id="IPR050989">
    <property type="entry name" value="Rap1_Ran_GAP"/>
</dbReference>
<sequence>MSDQRSLQEDKHKISRTSSKFRESSRSMQSDDYFARKLKALNGSMGPPVSSNVSSKAENNQSNGTPAVPKMGVRARVSEWPPKKDCSKELSKAAWESRSPASYESVGSVHPNGQNDQTEGQQEELELEFAEGKYSIGDLFVHSPQRGLHPIRQRSNSDVTISDIDAEDVLDQNAVNPNTGAALHREYGSTSSIDRQGLSGESFFAMLRGYRVENFEHKTLAPFGFSEFFHCDPTVSPSLHAAAQISRGEFVRISGLDYMDSALLIGRDREKSFKRRLKSETVETSLFRKLRTVKSEHETFKFSSDLDDRLDRNVRSWNCQKCFAHYDVQSVLFNINEAMATRVNVGKRKNITTGASAASQTQMPAGQTGNCESPLGSKEDLNSKENLDADEGDGKSNDLVLSCPYFRNETGGEGDRRIALSRANSASFSSGESCSFESSLSSHCTNAGVSVLEVPRENQSIHREKVKRYIIEHIDLGAYYYRKFFYAKEHQNYFGIDENLGPVAVSIRREKVEDAKEKEGSQFNYRIVFRTSELTTLRGAILEDAIPSTARHGTARGLPLKEVLEYVIPELSIQCLRQASNSPKVPEQLLKLDEQGLSFQHKIGILYCKAGQSTEEEMYNNEMAGPAFEEFLDLLGQRVRLKGFSKYRAQLDNKTDSTGTHSLYTTYKDYELMFHVSTMLPYMPSNRQQLLRKRHIGNDIVTIVFQEPGALPFTPKNIRSHFQHVFVIVKVHNPCTENVCYSVGVSRSKDVPPFGPPIPKGVTFPKSAVFRDFLLAKVINAENAAHKSEKFRAMATRTRQEYLKDLAENFVTTATVDTSAKFSFITLGAKKKEKVKPRKDAHLFSVGAIMWNVIARDFGQSADIECLLGISNEFIMLIEKESKNVVFNCSCRDVIGWTSGLMSIKIFYERGECILLSAADNCTEDIREIVQRLEIVTRGCETTEMTLRRNGLGQLGFHVNFEGIVADVEPFGFAWKAGLRQGSRLVEICKVAVATLTHEQMIDLLRTSVTVKVVIIQPHEDGAPRRGCSELCRIPMVEYKLDSEGTPCEYKTPFRRNTTWHRVPTPAGQPLSRASPILGTSDRLQCQQLLQQAQTAIPRSTSFDRKLPDGARSSPSNQSSSSDPGPSGSSQWRQQVGYDGCQSPLLHEHQGTGSLECEGGREREETLDGTRHSETKWHAPSTKVLSSYKDRALQKEGSGKESPNKLSHIGDKSCSSHSSSNTLSSNTSSNSDEKHFGSGDLMDPELLGLTYIKGASTDSGIDTAPCMPAPLLAPLHLAGSRSGVHCRTEQWTESSETPGLDEEPTKMYAVHSYASAISTSHTAEGSMGDLSEISSHSSGSHHSGSPSAHCSKKSGSLDTSKVYIVSQSSSQQISGSVSKPYHRQGAVSKYVIGWKKSEGSPTPEESEIAECHEVYDDIDAVSASSPLQTSVRNAIVESQQCYPKKISEIDAARKPLCRGRRRKFSCYGNLSPRRTLYRTLSDESICSNRRGSSYASSRSSMLDQALPNDILFSTTPPYHSTLPPRMSLTPGMGNLRNQRVASFCTLDDMQQAQGLEGPQELPLDESPTDGKDFLEATGEHAPTTLTGKVNQLEVILRQLQTDLRKEKQDKAVLQAEVQHLRQDNMRLQEESQTAAAQLRKFTEWFFNTIDKKS</sequence>
<protein>
    <submittedName>
        <fullName evidence="9">Signal-induced proliferation-associated 1-like protein 2 isoform X4</fullName>
    </submittedName>
</protein>
<dbReference type="SMART" id="SM00228">
    <property type="entry name" value="PDZ"/>
    <property type="match status" value="1"/>
</dbReference>
<keyword evidence="2" id="KW-0597">Phosphoprotein</keyword>
<dbReference type="GO" id="GO:0005737">
    <property type="term" value="C:cytoplasm"/>
    <property type="evidence" value="ECO:0007669"/>
    <property type="project" value="TreeGrafter"/>
</dbReference>
<evidence type="ECO:0000256" key="1">
    <source>
        <dbReference type="ARBA" id="ARBA00022468"/>
    </source>
</evidence>
<dbReference type="InterPro" id="IPR000331">
    <property type="entry name" value="Rap/Ran_GAP_dom"/>
</dbReference>
<dbReference type="InterPro" id="IPR001478">
    <property type="entry name" value="PDZ"/>
</dbReference>
<dbReference type="PANTHER" id="PTHR15711:SF7">
    <property type="entry name" value="SIGNAL-INDUCED PROLIFERATION-ASSOCIATED 1-LIKE PROTEIN 2"/>
    <property type="match status" value="1"/>
</dbReference>
<keyword evidence="3 4" id="KW-0175">Coiled coil</keyword>
<evidence type="ECO:0000256" key="3">
    <source>
        <dbReference type="ARBA" id="ARBA00023054"/>
    </source>
</evidence>
<evidence type="ECO:0000313" key="8">
    <source>
        <dbReference type="Proteomes" id="UP000504639"/>
    </source>
</evidence>
<feature type="coiled-coil region" evidence="4">
    <location>
        <begin position="1589"/>
        <end position="1637"/>
    </location>
</feature>
<dbReference type="Gene3D" id="3.40.50.11210">
    <property type="entry name" value="Rap/Ran-GAP"/>
    <property type="match status" value="1"/>
</dbReference>
<feature type="compositionally biased region" description="Basic and acidic residues" evidence="5">
    <location>
        <begin position="377"/>
        <end position="395"/>
    </location>
</feature>
<feature type="compositionally biased region" description="Polar residues" evidence="5">
    <location>
        <begin position="49"/>
        <end position="65"/>
    </location>
</feature>
<evidence type="ECO:0000313" key="9">
    <source>
        <dbReference type="RefSeq" id="XP_032040141.1"/>
    </source>
</evidence>
<dbReference type="Gene3D" id="2.30.42.10">
    <property type="match status" value="1"/>
</dbReference>
<dbReference type="GeneID" id="116487371"/>
<dbReference type="Pfam" id="PF21022">
    <property type="entry name" value="Rap-GAP_dimer"/>
    <property type="match status" value="1"/>
</dbReference>
<keyword evidence="8" id="KW-1185">Reference proteome</keyword>
<organism evidence="8 9">
    <name type="scientific">Aythya fuligula</name>
    <name type="common">Tufted duck</name>
    <name type="synonym">Anas fuligula</name>
    <dbReference type="NCBI Taxonomy" id="219594"/>
    <lineage>
        <taxon>Eukaryota</taxon>
        <taxon>Metazoa</taxon>
        <taxon>Chordata</taxon>
        <taxon>Craniata</taxon>
        <taxon>Vertebrata</taxon>
        <taxon>Euteleostomi</taxon>
        <taxon>Archelosauria</taxon>
        <taxon>Archosauria</taxon>
        <taxon>Dinosauria</taxon>
        <taxon>Saurischia</taxon>
        <taxon>Theropoda</taxon>
        <taxon>Coelurosauria</taxon>
        <taxon>Aves</taxon>
        <taxon>Neognathae</taxon>
        <taxon>Galloanserae</taxon>
        <taxon>Anseriformes</taxon>
        <taxon>Anatidae</taxon>
        <taxon>Aythyinae</taxon>
        <taxon>Aythya</taxon>
    </lineage>
</organism>
<dbReference type="CTD" id="57568"/>
<accession>A0A6J3CM84</accession>
<feature type="compositionally biased region" description="Basic and acidic residues" evidence="5">
    <location>
        <begin position="81"/>
        <end position="91"/>
    </location>
</feature>
<dbReference type="Gene3D" id="6.10.140.210">
    <property type="match status" value="1"/>
</dbReference>
<dbReference type="CDD" id="cd06745">
    <property type="entry name" value="PDZ_SIPA1-like"/>
    <property type="match status" value="1"/>
</dbReference>
<dbReference type="PROSITE" id="PS50085">
    <property type="entry name" value="RAPGAP"/>
    <property type="match status" value="1"/>
</dbReference>
<dbReference type="RefSeq" id="XP_032040141.1">
    <property type="nucleotide sequence ID" value="XM_032184250.1"/>
</dbReference>
<feature type="compositionally biased region" description="Low complexity" evidence="5">
    <location>
        <begin position="1213"/>
        <end position="1230"/>
    </location>
</feature>
<dbReference type="Pfam" id="PF02145">
    <property type="entry name" value="Rap_GAP"/>
    <property type="match status" value="1"/>
</dbReference>
<dbReference type="Proteomes" id="UP000504639">
    <property type="component" value="Chromosome 3"/>
</dbReference>
<dbReference type="GO" id="GO:0005096">
    <property type="term" value="F:GTPase activator activity"/>
    <property type="evidence" value="ECO:0007669"/>
    <property type="project" value="UniProtKB-KW"/>
</dbReference>
<evidence type="ECO:0000256" key="2">
    <source>
        <dbReference type="ARBA" id="ARBA00022553"/>
    </source>
</evidence>
<proteinExistence type="predicted"/>
<dbReference type="PROSITE" id="PS50106">
    <property type="entry name" value="PDZ"/>
    <property type="match status" value="1"/>
</dbReference>
<gene>
    <name evidence="9" type="primary">SIPA1L2</name>
</gene>
<evidence type="ECO:0000256" key="5">
    <source>
        <dbReference type="SAM" id="MobiDB-lite"/>
    </source>
</evidence>
<feature type="compositionally biased region" description="Basic and acidic residues" evidence="5">
    <location>
        <begin position="1158"/>
        <end position="1177"/>
    </location>
</feature>
<feature type="region of interest" description="Disordered" evidence="5">
    <location>
        <begin position="1"/>
        <end position="123"/>
    </location>
</feature>
<feature type="compositionally biased region" description="Low complexity" evidence="5">
    <location>
        <begin position="1331"/>
        <end position="1349"/>
    </location>
</feature>
<feature type="compositionally biased region" description="Low complexity" evidence="5">
    <location>
        <begin position="1113"/>
        <end position="1131"/>
    </location>
</feature>
<feature type="compositionally biased region" description="Polar residues" evidence="5">
    <location>
        <begin position="354"/>
        <end position="371"/>
    </location>
</feature>
<dbReference type="Pfam" id="PF00595">
    <property type="entry name" value="PDZ"/>
    <property type="match status" value="1"/>
</dbReference>
<evidence type="ECO:0000259" key="6">
    <source>
        <dbReference type="PROSITE" id="PS50085"/>
    </source>
</evidence>
<dbReference type="SUPFAM" id="SSF111347">
    <property type="entry name" value="Rap/Ran-GAP"/>
    <property type="match status" value="1"/>
</dbReference>
<feature type="compositionally biased region" description="Basic and acidic residues" evidence="5">
    <location>
        <begin position="1188"/>
        <end position="1211"/>
    </location>
</feature>
<feature type="region of interest" description="Disordered" evidence="5">
    <location>
        <begin position="1095"/>
        <end position="1239"/>
    </location>
</feature>
<feature type="region of interest" description="Disordered" evidence="5">
    <location>
        <begin position="1323"/>
        <end position="1354"/>
    </location>
</feature>
<dbReference type="InterPro" id="IPR021818">
    <property type="entry name" value="SIPA1L_C"/>
</dbReference>